<sequence length="398" mass="41596">MTCGASITFDEAVAVLQREAQPLGVETTQLSTAGRRVLAEAVHARIDAPRYSAAAMDGFAVSAAESAGGACRVLGASYPGEPWLGRLKAGEAVRIMTGAAAPAGACRIIPLELVEENSGILSLPQVWPAKSHIRHKGCDIKIGQIMLAAGTLLDPRALLVAAAADVATVQTWRRPIVSVLASGDELVSPGKATELDYTIPDSLSEAILLLSRQYGAKPGSAALVADTRNAILAAAETMMSDCDVLVLIGGASRGDRDFAKAGLRPLGLDVRFSDVAMKPGKPVWYGRIGAKHIIGLPGNPTAALTTARLILAPLLRALEGRDLRSALNWQAMPLKNCPELIATRESFLCGTIEDGSVEILKSQSASSQLMLARANVLVRVPANQPTCAAGSVINALKF</sequence>
<dbReference type="InterPro" id="IPR036135">
    <property type="entry name" value="MoeA_linker/N_sf"/>
</dbReference>
<evidence type="ECO:0000256" key="3">
    <source>
        <dbReference type="ARBA" id="ARBA00047317"/>
    </source>
</evidence>
<dbReference type="EMBL" id="JAAOZC010000010">
    <property type="protein sequence ID" value="NIJ09303.1"/>
    <property type="molecule type" value="Genomic_DNA"/>
</dbReference>
<comment type="catalytic activity">
    <reaction evidence="3">
        <text>adenylyl-molybdopterin + molybdate = Mo-molybdopterin + AMP + H(+)</text>
        <dbReference type="Rhea" id="RHEA:35047"/>
        <dbReference type="ChEBI" id="CHEBI:15378"/>
        <dbReference type="ChEBI" id="CHEBI:36264"/>
        <dbReference type="ChEBI" id="CHEBI:62727"/>
        <dbReference type="ChEBI" id="CHEBI:71302"/>
        <dbReference type="ChEBI" id="CHEBI:456215"/>
        <dbReference type="EC" id="2.10.1.1"/>
    </reaction>
</comment>
<dbReference type="Pfam" id="PF00994">
    <property type="entry name" value="MoCF_biosynth"/>
    <property type="match status" value="1"/>
</dbReference>
<feature type="domain" description="MoaB/Mog" evidence="5">
    <location>
        <begin position="178"/>
        <end position="317"/>
    </location>
</feature>
<dbReference type="Proteomes" id="UP000727456">
    <property type="component" value="Unassembled WGS sequence"/>
</dbReference>
<dbReference type="InterPro" id="IPR038987">
    <property type="entry name" value="MoeA-like"/>
</dbReference>
<comment type="pathway">
    <text evidence="4">Cofactor biosynthesis; molybdopterin biosynthesis.</text>
</comment>
<proteinExistence type="inferred from homology"/>
<accession>A0ABX0TW84</accession>
<keyword evidence="7" id="KW-1185">Reference proteome</keyword>
<dbReference type="PANTHER" id="PTHR10192">
    <property type="entry name" value="MOLYBDOPTERIN BIOSYNTHESIS PROTEIN"/>
    <property type="match status" value="1"/>
</dbReference>
<comment type="caution">
    <text evidence="6">The sequence shown here is derived from an EMBL/GenBank/DDBJ whole genome shotgun (WGS) entry which is preliminary data.</text>
</comment>
<dbReference type="Gene3D" id="2.40.340.10">
    <property type="entry name" value="MoeA, C-terminal, domain IV"/>
    <property type="match status" value="1"/>
</dbReference>
<comment type="cofactor">
    <cofactor evidence="4">
        <name>Mg(2+)</name>
        <dbReference type="ChEBI" id="CHEBI:18420"/>
    </cofactor>
</comment>
<name>A0ABX0TW84_9SPHN</name>
<dbReference type="Gene3D" id="3.40.980.10">
    <property type="entry name" value="MoaB/Mog-like domain"/>
    <property type="match status" value="1"/>
</dbReference>
<evidence type="ECO:0000256" key="2">
    <source>
        <dbReference type="ARBA" id="ARBA00010763"/>
    </source>
</evidence>
<keyword evidence="4" id="KW-0500">Molybdenum</keyword>
<dbReference type="CDD" id="cd00887">
    <property type="entry name" value="MoeA"/>
    <property type="match status" value="1"/>
</dbReference>
<organism evidence="6 7">
    <name type="scientific">Sphingomonas vulcanisoli</name>
    <dbReference type="NCBI Taxonomy" id="1658060"/>
    <lineage>
        <taxon>Bacteria</taxon>
        <taxon>Pseudomonadati</taxon>
        <taxon>Pseudomonadota</taxon>
        <taxon>Alphaproteobacteria</taxon>
        <taxon>Sphingomonadales</taxon>
        <taxon>Sphingomonadaceae</taxon>
        <taxon>Sphingomonas</taxon>
    </lineage>
</organism>
<dbReference type="Gene3D" id="3.90.105.10">
    <property type="entry name" value="Molybdopterin biosynthesis moea protein, domain 2"/>
    <property type="match status" value="1"/>
</dbReference>
<dbReference type="InterPro" id="IPR036688">
    <property type="entry name" value="MoeA_C_domain_IV_sf"/>
</dbReference>
<protein>
    <recommendedName>
        <fullName evidence="4">Molybdopterin molybdenumtransferase</fullName>
        <ecNumber evidence="4">2.10.1.1</ecNumber>
    </recommendedName>
</protein>
<evidence type="ECO:0000313" key="7">
    <source>
        <dbReference type="Proteomes" id="UP000727456"/>
    </source>
</evidence>
<keyword evidence="4 6" id="KW-0808">Transferase</keyword>
<evidence type="ECO:0000259" key="5">
    <source>
        <dbReference type="SMART" id="SM00852"/>
    </source>
</evidence>
<dbReference type="GO" id="GO:0061599">
    <property type="term" value="F:molybdopterin molybdotransferase activity"/>
    <property type="evidence" value="ECO:0007669"/>
    <property type="project" value="UniProtKB-EC"/>
</dbReference>
<dbReference type="SUPFAM" id="SSF53218">
    <property type="entry name" value="Molybdenum cofactor biosynthesis proteins"/>
    <property type="match status" value="1"/>
</dbReference>
<dbReference type="Pfam" id="PF03453">
    <property type="entry name" value="MoeA_N"/>
    <property type="match status" value="1"/>
</dbReference>
<comment type="similarity">
    <text evidence="2 4">Belongs to the MoeA family.</text>
</comment>
<keyword evidence="4" id="KW-0501">Molybdenum cofactor biosynthesis</keyword>
<dbReference type="SMART" id="SM00852">
    <property type="entry name" value="MoCF_biosynth"/>
    <property type="match status" value="1"/>
</dbReference>
<dbReference type="PANTHER" id="PTHR10192:SF5">
    <property type="entry name" value="GEPHYRIN"/>
    <property type="match status" value="1"/>
</dbReference>
<gene>
    <name evidence="6" type="ORF">FHS31_002935</name>
</gene>
<dbReference type="InterPro" id="IPR001453">
    <property type="entry name" value="MoaB/Mog_dom"/>
</dbReference>
<dbReference type="InterPro" id="IPR005110">
    <property type="entry name" value="MoeA_linker/N"/>
</dbReference>
<dbReference type="SUPFAM" id="SSF63882">
    <property type="entry name" value="MoeA N-terminal region -like"/>
    <property type="match status" value="1"/>
</dbReference>
<dbReference type="InterPro" id="IPR036425">
    <property type="entry name" value="MoaB/Mog-like_dom_sf"/>
</dbReference>
<evidence type="ECO:0000256" key="4">
    <source>
        <dbReference type="RuleBase" id="RU365090"/>
    </source>
</evidence>
<reference evidence="6 7" key="1">
    <citation type="submission" date="2020-03" db="EMBL/GenBank/DDBJ databases">
        <title>Genomic Encyclopedia of Type Strains, Phase III (KMG-III): the genomes of soil and plant-associated and newly described type strains.</title>
        <authorList>
            <person name="Whitman W."/>
        </authorList>
    </citation>
    <scope>NUCLEOTIDE SEQUENCE [LARGE SCALE GENOMIC DNA]</scope>
    <source>
        <strain evidence="6 7">CECT 8804</strain>
    </source>
</reference>
<dbReference type="Gene3D" id="2.170.190.11">
    <property type="entry name" value="Molybdopterin biosynthesis moea protein, domain 3"/>
    <property type="match status" value="1"/>
</dbReference>
<evidence type="ECO:0000256" key="1">
    <source>
        <dbReference type="ARBA" id="ARBA00002901"/>
    </source>
</evidence>
<dbReference type="SUPFAM" id="SSF63867">
    <property type="entry name" value="MoeA C-terminal domain-like"/>
    <property type="match status" value="1"/>
</dbReference>
<keyword evidence="4" id="KW-0479">Metal-binding</keyword>
<comment type="function">
    <text evidence="1 4">Catalyzes the insertion of molybdate into adenylated molybdopterin with the concomitant release of AMP.</text>
</comment>
<dbReference type="RefSeq" id="WP_167074814.1">
    <property type="nucleotide sequence ID" value="NZ_JAAOZC010000010.1"/>
</dbReference>
<keyword evidence="4" id="KW-0460">Magnesium</keyword>
<evidence type="ECO:0000313" key="6">
    <source>
        <dbReference type="EMBL" id="NIJ09303.1"/>
    </source>
</evidence>
<dbReference type="EC" id="2.10.1.1" evidence="4"/>